<organism evidence="1 2">
    <name type="scientific">Mycobacterium phage Tesla</name>
    <dbReference type="NCBI Taxonomy" id="2079425"/>
    <lineage>
        <taxon>Viruses</taxon>
        <taxon>Duplodnaviria</taxon>
        <taxon>Heunggongvirae</taxon>
        <taxon>Uroviricota</taxon>
        <taxon>Caudoviricetes</taxon>
        <taxon>Marvinvirus</taxon>
        <taxon>Marvinvirus mosmoris</taxon>
    </lineage>
</organism>
<reference evidence="2" key="1">
    <citation type="submission" date="2018-01" db="EMBL/GenBank/DDBJ databases">
        <authorList>
            <person name="Gaut B.S."/>
            <person name="Morton B.R."/>
            <person name="Clegg M.T."/>
            <person name="Duvall M.R."/>
        </authorList>
    </citation>
    <scope>NUCLEOTIDE SEQUENCE [LARGE SCALE GENOMIC DNA]</scope>
</reference>
<evidence type="ECO:0000313" key="2">
    <source>
        <dbReference type="Proteomes" id="UP000240951"/>
    </source>
</evidence>
<accession>A0A2L1J064</accession>
<gene>
    <name evidence="1" type="ORF">SEA_TESLA_86</name>
</gene>
<name>A0A2L1J064_9CAUD</name>
<evidence type="ECO:0000313" key="1">
    <source>
        <dbReference type="EMBL" id="AVE00832.1"/>
    </source>
</evidence>
<protein>
    <submittedName>
        <fullName evidence="1">Uncharacterized protein</fullName>
    </submittedName>
</protein>
<proteinExistence type="predicted"/>
<dbReference type="EMBL" id="MG757167">
    <property type="protein sequence ID" value="AVE00832.1"/>
    <property type="molecule type" value="Genomic_DNA"/>
</dbReference>
<sequence>MPMKLDSQTGWVVKKSPVTGRWEARNWFFKSAAKVQEFATAREAWDFVVASTYGRHDLHRIDLGRWDAAYLLVPMRYVMGLEEWSLTRLGWEAALGLPEDYDDLGERVP</sequence>
<dbReference type="Proteomes" id="UP000240951">
    <property type="component" value="Segment"/>
</dbReference>